<gene>
    <name evidence="2" type="ORF">BJL90_06770</name>
    <name evidence="3" type="ORF">CLFO_02470</name>
</gene>
<dbReference type="InterPro" id="IPR013022">
    <property type="entry name" value="Xyl_isomerase-like_TIM-brl"/>
</dbReference>
<keyword evidence="3" id="KW-0540">Nuclease</keyword>
<dbReference type="EMBL" id="CP017603">
    <property type="protein sequence ID" value="AOY75620.1"/>
    <property type="molecule type" value="Genomic_DNA"/>
</dbReference>
<accession>A0AAC9RH39</accession>
<evidence type="ECO:0000313" key="3">
    <source>
        <dbReference type="EMBL" id="ARE85931.1"/>
    </source>
</evidence>
<keyword evidence="3" id="KW-0255">Endonuclease</keyword>
<dbReference type="SMART" id="SM00518">
    <property type="entry name" value="AP2Ec"/>
    <property type="match status" value="1"/>
</dbReference>
<organism evidence="3 5">
    <name type="scientific">Clostridium formicaceticum</name>
    <dbReference type="NCBI Taxonomy" id="1497"/>
    <lineage>
        <taxon>Bacteria</taxon>
        <taxon>Bacillati</taxon>
        <taxon>Bacillota</taxon>
        <taxon>Clostridia</taxon>
        <taxon>Eubacteriales</taxon>
        <taxon>Clostridiaceae</taxon>
        <taxon>Clostridium</taxon>
    </lineage>
</organism>
<sequence>MKIGTGIYLEKLKENPDFYQETYTCLELQDFVMPSNLDENRNEIVEEYRAILKNYKGLLTIHGPYIDLHPTSFDPLVRDLCAQRYRQALQAAAALNAKFMVVHSDYESAAYYEGYEDYFLKQSILFWKNIISEFEALRVTVVIENIHNKTADLIKSVINTVNSPYLAACLDTGHAHALGKSLLTPWVASYGQHLQYIHLHDNHGEKDQHLSLGEGSIDFEEFFIKLKESHYDSVIVCEIFEGIEIQQKNLKQLETFLKIPLGVSS</sequence>
<proteinExistence type="predicted"/>
<dbReference type="GO" id="GO:0008270">
    <property type="term" value="F:zinc ion binding"/>
    <property type="evidence" value="ECO:0007669"/>
    <property type="project" value="InterPro"/>
</dbReference>
<keyword evidence="3" id="KW-0378">Hydrolase</keyword>
<dbReference type="InterPro" id="IPR050312">
    <property type="entry name" value="IolE/XylAMocC-like"/>
</dbReference>
<keyword evidence="4" id="KW-1185">Reference proteome</keyword>
<reference evidence="2 4" key="1">
    <citation type="submission" date="2016-10" db="EMBL/GenBank/DDBJ databases">
        <title>Complete Genome Sequence of Acetogen Clostridium formicoaceticum ATCC 27076.</title>
        <authorList>
            <person name="Bao T."/>
            <person name="Cheng C."/>
            <person name="Zhao J."/>
            <person name="Yang S.-T."/>
            <person name="Wang J."/>
            <person name="Wang M."/>
        </authorList>
    </citation>
    <scope>NUCLEOTIDE SEQUENCE [LARGE SCALE GENOMIC DNA]</scope>
    <source>
        <strain evidence="2 4">ATCC 27076</strain>
    </source>
</reference>
<dbReference type="InterPro" id="IPR001719">
    <property type="entry name" value="AP_endonuc_2"/>
</dbReference>
<feature type="domain" description="Xylose isomerase-like TIM barrel" evidence="1">
    <location>
        <begin position="39"/>
        <end position="251"/>
    </location>
</feature>
<protein>
    <submittedName>
        <fullName evidence="3">Endonuclease IV</fullName>
    </submittedName>
</protein>
<evidence type="ECO:0000259" key="1">
    <source>
        <dbReference type="Pfam" id="PF01261"/>
    </source>
</evidence>
<evidence type="ECO:0000313" key="2">
    <source>
        <dbReference type="EMBL" id="AOY75620.1"/>
    </source>
</evidence>
<dbReference type="Proteomes" id="UP000177894">
    <property type="component" value="Chromosome"/>
</dbReference>
<dbReference type="KEGG" id="cfm:BJL90_06770"/>
<dbReference type="InterPro" id="IPR036237">
    <property type="entry name" value="Xyl_isomerase-like_sf"/>
</dbReference>
<dbReference type="RefSeq" id="WP_070965688.1">
    <property type="nucleotide sequence ID" value="NZ_CP017603.1"/>
</dbReference>
<dbReference type="SUPFAM" id="SSF51658">
    <property type="entry name" value="Xylose isomerase-like"/>
    <property type="match status" value="1"/>
</dbReference>
<dbReference type="GO" id="GO:0006281">
    <property type="term" value="P:DNA repair"/>
    <property type="evidence" value="ECO:0007669"/>
    <property type="project" value="InterPro"/>
</dbReference>
<name>A0AAC9RH39_9CLOT</name>
<dbReference type="GO" id="GO:0003677">
    <property type="term" value="F:DNA binding"/>
    <property type="evidence" value="ECO:0007669"/>
    <property type="project" value="InterPro"/>
</dbReference>
<dbReference type="Pfam" id="PF01261">
    <property type="entry name" value="AP_endonuc_2"/>
    <property type="match status" value="1"/>
</dbReference>
<dbReference type="Proteomes" id="UP000192478">
    <property type="component" value="Chromosome"/>
</dbReference>
<reference evidence="3 5" key="2">
    <citation type="submission" date="2017-03" db="EMBL/GenBank/DDBJ databases">
        <title>Complete sequence of Clostridium formicaceticum DSM 92.</title>
        <authorList>
            <person name="Poehlein A."/>
            <person name="Karl M."/>
            <person name="Bengelsdorf F.R."/>
            <person name="Duerre P."/>
            <person name="Daniel R."/>
        </authorList>
    </citation>
    <scope>NUCLEOTIDE SEQUENCE [LARGE SCALE GENOMIC DNA]</scope>
    <source>
        <strain evidence="3 5">DSM 92</strain>
    </source>
</reference>
<dbReference type="PANTHER" id="PTHR12110:SF53">
    <property type="entry name" value="BLR5974 PROTEIN"/>
    <property type="match status" value="1"/>
</dbReference>
<dbReference type="EMBL" id="CP020559">
    <property type="protein sequence ID" value="ARE85931.1"/>
    <property type="molecule type" value="Genomic_DNA"/>
</dbReference>
<dbReference type="Gene3D" id="3.20.20.150">
    <property type="entry name" value="Divalent-metal-dependent TIM barrel enzymes"/>
    <property type="match status" value="1"/>
</dbReference>
<dbReference type="GO" id="GO:0004519">
    <property type="term" value="F:endonuclease activity"/>
    <property type="evidence" value="ECO:0007669"/>
    <property type="project" value="UniProtKB-KW"/>
</dbReference>
<evidence type="ECO:0000313" key="4">
    <source>
        <dbReference type="Proteomes" id="UP000177894"/>
    </source>
</evidence>
<dbReference type="PANTHER" id="PTHR12110">
    <property type="entry name" value="HYDROXYPYRUVATE ISOMERASE"/>
    <property type="match status" value="1"/>
</dbReference>
<evidence type="ECO:0000313" key="5">
    <source>
        <dbReference type="Proteomes" id="UP000192478"/>
    </source>
</evidence>
<dbReference type="AlphaFoldDB" id="A0AAC9RH39"/>